<evidence type="ECO:0000313" key="2">
    <source>
        <dbReference type="Proteomes" id="UP000186914"/>
    </source>
</evidence>
<gene>
    <name evidence="1" type="ORF">SAMN05421858_1315</name>
</gene>
<name>A0A1N6XXR0_9EURY</name>
<sequence length="37" mass="4094">MGKRQLALGLVFVVALLAFAFVFARRTRTEAGLEPPF</sequence>
<reference evidence="2" key="1">
    <citation type="submission" date="2017-01" db="EMBL/GenBank/DDBJ databases">
        <authorList>
            <person name="Varghese N."/>
            <person name="Submissions S."/>
        </authorList>
    </citation>
    <scope>NUCLEOTIDE SEQUENCE [LARGE SCALE GENOMIC DNA]</scope>
    <source>
        <strain evidence="2">CGMCC 1.7737</strain>
    </source>
</reference>
<dbReference type="EMBL" id="FTNO01000001">
    <property type="protein sequence ID" value="SIR07087.1"/>
    <property type="molecule type" value="Genomic_DNA"/>
</dbReference>
<accession>A0A1N6XXR0</accession>
<dbReference type="AlphaFoldDB" id="A0A1N6XXR0"/>
<keyword evidence="2" id="KW-1185">Reference proteome</keyword>
<organism evidence="1 2">
    <name type="scientific">Haladaptatus litoreus</name>
    <dbReference type="NCBI Taxonomy" id="553468"/>
    <lineage>
        <taxon>Archaea</taxon>
        <taxon>Methanobacteriati</taxon>
        <taxon>Methanobacteriota</taxon>
        <taxon>Stenosarchaea group</taxon>
        <taxon>Halobacteria</taxon>
        <taxon>Halobacteriales</taxon>
        <taxon>Haladaptataceae</taxon>
        <taxon>Haladaptatus</taxon>
    </lineage>
</organism>
<proteinExistence type="predicted"/>
<evidence type="ECO:0000313" key="1">
    <source>
        <dbReference type="EMBL" id="SIR07087.1"/>
    </source>
</evidence>
<dbReference type="Proteomes" id="UP000186914">
    <property type="component" value="Unassembled WGS sequence"/>
</dbReference>
<protein>
    <submittedName>
        <fullName evidence="1">Uncharacterized protein</fullName>
    </submittedName>
</protein>